<accession>A0A1G4KDX8</accession>
<comment type="similarity">
    <text evidence="1">Belongs to the glycosyltransferase 32 family.</text>
</comment>
<protein>
    <submittedName>
        <fullName evidence="2">LAME_0H03048g1_1</fullName>
    </submittedName>
</protein>
<organism evidence="2 3">
    <name type="scientific">Lachancea meyersii CBS 8951</name>
    <dbReference type="NCBI Taxonomy" id="1266667"/>
    <lineage>
        <taxon>Eukaryota</taxon>
        <taxon>Fungi</taxon>
        <taxon>Dikarya</taxon>
        <taxon>Ascomycota</taxon>
        <taxon>Saccharomycotina</taxon>
        <taxon>Saccharomycetes</taxon>
        <taxon>Saccharomycetales</taxon>
        <taxon>Saccharomycetaceae</taxon>
        <taxon>Lachancea</taxon>
    </lineage>
</organism>
<gene>
    <name evidence="2" type="ORF">LAME_0H03048G</name>
</gene>
<dbReference type="InterPro" id="IPR007577">
    <property type="entry name" value="GlycoTrfase_DXD_sugar-bd_CS"/>
</dbReference>
<proteinExistence type="inferred from homology"/>
<dbReference type="PANTHER" id="PTHR31834">
    <property type="entry name" value="INITIATION-SPECIFIC ALPHA-1,6-MANNOSYLTRANSFERASE"/>
    <property type="match status" value="1"/>
</dbReference>
<dbReference type="OrthoDB" id="409543at2759"/>
<dbReference type="InterPro" id="IPR029044">
    <property type="entry name" value="Nucleotide-diphossugar_trans"/>
</dbReference>
<dbReference type="Gene3D" id="3.90.550.20">
    <property type="match status" value="1"/>
</dbReference>
<dbReference type="AlphaFoldDB" id="A0A1G4KDX8"/>
<dbReference type="GO" id="GO:0000009">
    <property type="term" value="F:alpha-1,6-mannosyltransferase activity"/>
    <property type="evidence" value="ECO:0007669"/>
    <property type="project" value="InterPro"/>
</dbReference>
<dbReference type="Pfam" id="PF04488">
    <property type="entry name" value="Gly_transf_sug"/>
    <property type="match status" value="1"/>
</dbReference>
<reference evidence="3" key="1">
    <citation type="submission" date="2016-03" db="EMBL/GenBank/DDBJ databases">
        <authorList>
            <person name="Devillers Hugo."/>
        </authorList>
    </citation>
    <scope>NUCLEOTIDE SEQUENCE [LARGE SCALE GENOMIC DNA]</scope>
</reference>
<keyword evidence="3" id="KW-1185">Reference proteome</keyword>
<dbReference type="Proteomes" id="UP000191144">
    <property type="component" value="Chromosome H"/>
</dbReference>
<evidence type="ECO:0000313" key="2">
    <source>
        <dbReference type="EMBL" id="SCV02585.1"/>
    </source>
</evidence>
<evidence type="ECO:0000256" key="1">
    <source>
        <dbReference type="ARBA" id="ARBA00009003"/>
    </source>
</evidence>
<dbReference type="InterPro" id="IPR039367">
    <property type="entry name" value="Och1-like"/>
</dbReference>
<evidence type="ECO:0000313" key="3">
    <source>
        <dbReference type="Proteomes" id="UP000191144"/>
    </source>
</evidence>
<name>A0A1G4KDX8_9SACH</name>
<sequence>MAKLTKRGRAVIACAVFLYVLVSSQINSWKVNSGFYKGFKTMLPTTSNVKEINLKRFEAENLRHASVASLRSQLALQFPYDASQPMPRRVWQTWRTALDSPETSPPFKYYGGLWSDAAKGWPLGEYALVPDDHMMPLLQNLYGAVPQIIQAFESLPLPILKADFFRYLILYARGGIYSDMDTFPLKPLNSWPSLAPDKRPQLGSPIQYRGLQPASLGSVPEPGFVVGIEADPDRIDWSDWFARRIQFCQWTIQSKPGHPLLRELIINITATTLASTNVKSSVHAPAFLIDSDHKSDYLVNCRDRKRFDDSFPAHQKKTSKNVDGTDTMNWTGPGIFSDAIFDYINNLVQTNQDIAVINNNMRPGHQSGSGTHQFYRKITEGLESSATFVKEFFTLIEEPVMIDDVMVLPITSFSPGVNQMHAKPDEDEMAFVKHMFEGSWKSEA</sequence>
<dbReference type="EMBL" id="LT598480">
    <property type="protein sequence ID" value="SCV02585.1"/>
    <property type="molecule type" value="Genomic_DNA"/>
</dbReference>
<dbReference type="PANTHER" id="PTHR31834:SF1">
    <property type="entry name" value="INITIATION-SPECIFIC ALPHA-1,6-MANNOSYLTRANSFERASE"/>
    <property type="match status" value="1"/>
</dbReference>
<dbReference type="GO" id="GO:0000136">
    <property type="term" value="C:mannan polymerase complex"/>
    <property type="evidence" value="ECO:0007669"/>
    <property type="project" value="TreeGrafter"/>
</dbReference>
<dbReference type="SUPFAM" id="SSF53448">
    <property type="entry name" value="Nucleotide-diphospho-sugar transferases"/>
    <property type="match status" value="1"/>
</dbReference>
<dbReference type="GO" id="GO:0006487">
    <property type="term" value="P:protein N-linked glycosylation"/>
    <property type="evidence" value="ECO:0007669"/>
    <property type="project" value="TreeGrafter"/>
</dbReference>